<dbReference type="InterPro" id="IPR004813">
    <property type="entry name" value="OPT"/>
</dbReference>
<dbReference type="GeneID" id="33556625"/>
<dbReference type="OrthoDB" id="9986677at2759"/>
<evidence type="ECO:0000256" key="1">
    <source>
        <dbReference type="ARBA" id="ARBA00004141"/>
    </source>
</evidence>
<feature type="transmembrane region" description="Helical" evidence="9">
    <location>
        <begin position="558"/>
        <end position="578"/>
    </location>
</feature>
<dbReference type="InterPro" id="IPR004648">
    <property type="entry name" value="Oligpept_transpt"/>
</dbReference>
<organism evidence="10 11">
    <name type="scientific">Kockovaella imperatae</name>
    <dbReference type="NCBI Taxonomy" id="4999"/>
    <lineage>
        <taxon>Eukaryota</taxon>
        <taxon>Fungi</taxon>
        <taxon>Dikarya</taxon>
        <taxon>Basidiomycota</taxon>
        <taxon>Agaricomycotina</taxon>
        <taxon>Tremellomycetes</taxon>
        <taxon>Tremellales</taxon>
        <taxon>Cuniculitremaceae</taxon>
        <taxon>Kockovaella</taxon>
    </lineage>
</organism>
<dbReference type="Proteomes" id="UP000193218">
    <property type="component" value="Unassembled WGS sequence"/>
</dbReference>
<comment type="subcellular location">
    <subcellularLocation>
        <location evidence="1">Membrane</location>
        <topology evidence="1">Multi-pass membrane protein</topology>
    </subcellularLocation>
</comment>
<feature type="transmembrane region" description="Helical" evidence="9">
    <location>
        <begin position="351"/>
        <end position="377"/>
    </location>
</feature>
<feature type="transmembrane region" description="Helical" evidence="9">
    <location>
        <begin position="280"/>
        <end position="300"/>
    </location>
</feature>
<dbReference type="GO" id="GO:0016020">
    <property type="term" value="C:membrane"/>
    <property type="evidence" value="ECO:0007669"/>
    <property type="project" value="UniProtKB-SubCell"/>
</dbReference>
<evidence type="ECO:0000256" key="2">
    <source>
        <dbReference type="ARBA" id="ARBA00008807"/>
    </source>
</evidence>
<dbReference type="GO" id="GO:0035673">
    <property type="term" value="F:oligopeptide transmembrane transporter activity"/>
    <property type="evidence" value="ECO:0007669"/>
    <property type="project" value="InterPro"/>
</dbReference>
<feature type="transmembrane region" description="Helical" evidence="9">
    <location>
        <begin position="614"/>
        <end position="632"/>
    </location>
</feature>
<evidence type="ECO:0000313" key="10">
    <source>
        <dbReference type="EMBL" id="ORX40104.1"/>
    </source>
</evidence>
<feature type="transmembrane region" description="Helical" evidence="9">
    <location>
        <begin position="431"/>
        <end position="451"/>
    </location>
</feature>
<reference evidence="10 11" key="1">
    <citation type="submission" date="2017-03" db="EMBL/GenBank/DDBJ databases">
        <title>Widespread Adenine N6-methylation of Active Genes in Fungi.</title>
        <authorList>
            <consortium name="DOE Joint Genome Institute"/>
            <person name="Mondo S.J."/>
            <person name="Dannebaum R.O."/>
            <person name="Kuo R.C."/>
            <person name="Louie K.B."/>
            <person name="Bewick A.J."/>
            <person name="Labutti K."/>
            <person name="Haridas S."/>
            <person name="Kuo A."/>
            <person name="Salamov A."/>
            <person name="Ahrendt S.R."/>
            <person name="Lau R."/>
            <person name="Bowen B.P."/>
            <person name="Lipzen A."/>
            <person name="Sullivan W."/>
            <person name="Andreopoulos W.B."/>
            <person name="Clum A."/>
            <person name="Lindquist E."/>
            <person name="Daum C."/>
            <person name="Northen T.R."/>
            <person name="Ramamoorthy G."/>
            <person name="Schmitz R.J."/>
            <person name="Gryganskyi A."/>
            <person name="Culley D."/>
            <person name="Magnuson J."/>
            <person name="James T.Y."/>
            <person name="O'Malley M.A."/>
            <person name="Stajich J.E."/>
            <person name="Spatafora J.W."/>
            <person name="Visel A."/>
            <person name="Grigoriev I.V."/>
        </authorList>
    </citation>
    <scope>NUCLEOTIDE SEQUENCE [LARGE SCALE GENOMIC DNA]</scope>
    <source>
        <strain evidence="10 11">NRRL Y-17943</strain>
    </source>
</reference>
<gene>
    <name evidence="10" type="ORF">BD324DRAFT_616266</name>
</gene>
<dbReference type="GO" id="GO:0015031">
    <property type="term" value="P:protein transport"/>
    <property type="evidence" value="ECO:0007669"/>
    <property type="project" value="UniProtKB-KW"/>
</dbReference>
<accession>A0A1Y1URJ4</accession>
<dbReference type="NCBIfam" id="TIGR00728">
    <property type="entry name" value="OPT_sfam"/>
    <property type="match status" value="1"/>
</dbReference>
<evidence type="ECO:0000256" key="3">
    <source>
        <dbReference type="ARBA" id="ARBA00022448"/>
    </source>
</evidence>
<proteinExistence type="inferred from homology"/>
<evidence type="ECO:0000313" key="11">
    <source>
        <dbReference type="Proteomes" id="UP000193218"/>
    </source>
</evidence>
<comment type="similarity">
    <text evidence="2">Belongs to the oligopeptide OPT transporter family.</text>
</comment>
<evidence type="ECO:0000256" key="6">
    <source>
        <dbReference type="ARBA" id="ARBA00022927"/>
    </source>
</evidence>
<sequence length="826" mass="92973">MTEGDVADMETKLSCMELPYAYGIASELFKMHKNDQNFPQEALNILEDFVTNYETIVADPAPHTRLIREAKMECLLATENSPYLEVRANTETTDDPMLPCLTFRVWIIGTVFAAAGSFIDTLFAFRQPPVYVGVSVGQLLAYPAGKFLEKITPQAQFHLFGYNFSLNPGPFSRKEHMLITLMCNVSMTSPYTVDIVPVQYLPQFFNQSFAKSRGYQFLNTIGTNFVGYGMAGLTRRFLVWPSFAIWPGTLSNLALIKAFHTEKNEPVRGPFGVWRISRERFFLIAFGAMAIYFFFPGFIWTSLSAFSWITWIAPNNIKLDAICGFNGGMGFNPWPTWDYNITYSATGYVPLAIPLFTVGNLAISTIIGCLIVIAIWFPNKWNTAYLPINAPDTFDNTGGLYNVSKVLNDHASLDLAAYQDYSEPWMSAGTIVAYIFYFVMYSATIVYICLFHRHELGRAFQGFWRAVRKPFRKGAEEDEALDEDIHCRLMRQNYVDVPEWVYAIVLLVFAAIGMIGVGIYPTQTSPVVLVFGIVVTLITLIPVGVIQAVTGIPVPTNVIAEFVGGAFVSGNANALMYYKTYGYISCYQAMAFSNDLKLAHYSKLPPWHTFTGQMWATMVYSIVSASIFNFAMSFRDVCTKDAAFNFTCPGQEQYFTAAVFWGTLSPKRLFGKGKRYNLMLLGFPAGVILVLVYWALRKKYPRWALLRQVHPVIFCQGPIYYLAPYNVSYMLPFLYVTLFSFKYIRPRYTEFWAKYNYVLASAFPTGIAVSAVIIFFALEIPKGGLSIDWWGNTVNNAGCEGEYGCLLLKVPESGYFGATPGTNSFT</sequence>
<comment type="caution">
    <text evidence="10">The sequence shown here is derived from an EMBL/GenBank/DDBJ whole genome shotgun (WGS) entry which is preliminary data.</text>
</comment>
<feature type="transmembrane region" description="Helical" evidence="9">
    <location>
        <begin position="500"/>
        <end position="520"/>
    </location>
</feature>
<dbReference type="Pfam" id="PF03169">
    <property type="entry name" value="OPT"/>
    <property type="match status" value="1"/>
</dbReference>
<dbReference type="AlphaFoldDB" id="A0A1Y1URJ4"/>
<protein>
    <submittedName>
        <fullName evidence="10">OPT oligopeptide transporter protein-domain-containing protein</fullName>
    </submittedName>
</protein>
<evidence type="ECO:0000256" key="7">
    <source>
        <dbReference type="ARBA" id="ARBA00022989"/>
    </source>
</evidence>
<feature type="transmembrane region" description="Helical" evidence="9">
    <location>
        <begin position="727"/>
        <end position="744"/>
    </location>
</feature>
<dbReference type="NCBIfam" id="TIGR00727">
    <property type="entry name" value="ISP4_OPT"/>
    <property type="match status" value="1"/>
</dbReference>
<feature type="transmembrane region" description="Helical" evidence="9">
    <location>
        <begin position="756"/>
        <end position="778"/>
    </location>
</feature>
<dbReference type="EMBL" id="NBSH01000002">
    <property type="protein sequence ID" value="ORX40104.1"/>
    <property type="molecule type" value="Genomic_DNA"/>
</dbReference>
<evidence type="ECO:0000256" key="8">
    <source>
        <dbReference type="ARBA" id="ARBA00023136"/>
    </source>
</evidence>
<keyword evidence="7 9" id="KW-1133">Transmembrane helix</keyword>
<feature type="transmembrane region" description="Helical" evidence="9">
    <location>
        <begin position="526"/>
        <end position="546"/>
    </location>
</feature>
<evidence type="ECO:0000256" key="9">
    <source>
        <dbReference type="SAM" id="Phobius"/>
    </source>
</evidence>
<dbReference type="RefSeq" id="XP_021873889.1">
    <property type="nucleotide sequence ID" value="XM_022014817.1"/>
</dbReference>
<dbReference type="InParanoid" id="A0A1Y1URJ4"/>
<keyword evidence="3" id="KW-0813">Transport</keyword>
<keyword evidence="4 9" id="KW-0812">Transmembrane</keyword>
<keyword evidence="11" id="KW-1185">Reference proteome</keyword>
<evidence type="ECO:0000256" key="4">
    <source>
        <dbReference type="ARBA" id="ARBA00022692"/>
    </source>
</evidence>
<dbReference type="PANTHER" id="PTHR22601">
    <property type="entry name" value="ISP4 LIKE PROTEIN"/>
    <property type="match status" value="1"/>
</dbReference>
<evidence type="ECO:0000256" key="5">
    <source>
        <dbReference type="ARBA" id="ARBA00022856"/>
    </source>
</evidence>
<keyword evidence="8 9" id="KW-0472">Membrane</keyword>
<feature type="transmembrane region" description="Helical" evidence="9">
    <location>
        <begin position="676"/>
        <end position="696"/>
    </location>
</feature>
<keyword evidence="6" id="KW-0653">Protein transport</keyword>
<name>A0A1Y1URJ4_9TREE</name>
<keyword evidence="5" id="KW-0571">Peptide transport</keyword>